<accession>A0ABN2Q351</accession>
<keyword evidence="3" id="KW-1185">Reference proteome</keyword>
<dbReference type="InterPro" id="IPR002109">
    <property type="entry name" value="Glutaredoxin"/>
</dbReference>
<evidence type="ECO:0000259" key="1">
    <source>
        <dbReference type="Pfam" id="PF00462"/>
    </source>
</evidence>
<dbReference type="PROSITE" id="PS51354">
    <property type="entry name" value="GLUTAREDOXIN_2"/>
    <property type="match status" value="1"/>
</dbReference>
<dbReference type="CDD" id="cd02976">
    <property type="entry name" value="NrdH"/>
    <property type="match status" value="1"/>
</dbReference>
<dbReference type="Proteomes" id="UP001501116">
    <property type="component" value="Unassembled WGS sequence"/>
</dbReference>
<evidence type="ECO:0000313" key="3">
    <source>
        <dbReference type="Proteomes" id="UP001501116"/>
    </source>
</evidence>
<gene>
    <name evidence="2" type="ORF">GCM10009754_07680</name>
</gene>
<dbReference type="Gene3D" id="3.40.30.10">
    <property type="entry name" value="Glutaredoxin"/>
    <property type="match status" value="1"/>
</dbReference>
<dbReference type="InterPro" id="IPR051548">
    <property type="entry name" value="Grx-like_ET"/>
</dbReference>
<sequence length="85" mass="9463">MSAVEIEFYWRPGCGFCSALHRPLSASGLPVREINIWDDPDGAARVREIANGTETVPTVVVGERTFVNPSWPEVEAAYKEQTERV</sequence>
<comment type="caution">
    <text evidence="2">The sequence shown here is derived from an EMBL/GenBank/DDBJ whole genome shotgun (WGS) entry which is preliminary data.</text>
</comment>
<proteinExistence type="predicted"/>
<dbReference type="Pfam" id="PF00462">
    <property type="entry name" value="Glutaredoxin"/>
    <property type="match status" value="1"/>
</dbReference>
<evidence type="ECO:0000313" key="2">
    <source>
        <dbReference type="EMBL" id="GAA1942712.1"/>
    </source>
</evidence>
<dbReference type="RefSeq" id="WP_344413388.1">
    <property type="nucleotide sequence ID" value="NZ_BAAANN010000002.1"/>
</dbReference>
<dbReference type="EMBL" id="BAAANN010000002">
    <property type="protein sequence ID" value="GAA1942712.1"/>
    <property type="molecule type" value="Genomic_DNA"/>
</dbReference>
<dbReference type="PANTHER" id="PTHR34386:SF1">
    <property type="entry name" value="GLUTAREDOXIN-LIKE PROTEIN NRDH"/>
    <property type="match status" value="1"/>
</dbReference>
<dbReference type="PANTHER" id="PTHR34386">
    <property type="entry name" value="GLUTAREDOXIN"/>
    <property type="match status" value="1"/>
</dbReference>
<dbReference type="InterPro" id="IPR036249">
    <property type="entry name" value="Thioredoxin-like_sf"/>
</dbReference>
<reference evidence="2 3" key="1">
    <citation type="journal article" date="2019" name="Int. J. Syst. Evol. Microbiol.">
        <title>The Global Catalogue of Microorganisms (GCM) 10K type strain sequencing project: providing services to taxonomists for standard genome sequencing and annotation.</title>
        <authorList>
            <consortium name="The Broad Institute Genomics Platform"/>
            <consortium name="The Broad Institute Genome Sequencing Center for Infectious Disease"/>
            <person name="Wu L."/>
            <person name="Ma J."/>
        </authorList>
    </citation>
    <scope>NUCLEOTIDE SEQUENCE [LARGE SCALE GENOMIC DNA]</scope>
    <source>
        <strain evidence="2 3">JCM 14545</strain>
    </source>
</reference>
<feature type="domain" description="Glutaredoxin" evidence="1">
    <location>
        <begin position="6"/>
        <end position="64"/>
    </location>
</feature>
<protein>
    <submittedName>
        <fullName evidence="2">Glutaredoxin domain-containing protein</fullName>
    </submittedName>
</protein>
<name>A0ABN2Q351_9PSEU</name>
<dbReference type="SUPFAM" id="SSF52833">
    <property type="entry name" value="Thioredoxin-like"/>
    <property type="match status" value="1"/>
</dbReference>
<organism evidence="2 3">
    <name type="scientific">Amycolatopsis minnesotensis</name>
    <dbReference type="NCBI Taxonomy" id="337894"/>
    <lineage>
        <taxon>Bacteria</taxon>
        <taxon>Bacillati</taxon>
        <taxon>Actinomycetota</taxon>
        <taxon>Actinomycetes</taxon>
        <taxon>Pseudonocardiales</taxon>
        <taxon>Pseudonocardiaceae</taxon>
        <taxon>Amycolatopsis</taxon>
    </lineage>
</organism>